<evidence type="ECO:0000256" key="4">
    <source>
        <dbReference type="ARBA" id="ARBA00023125"/>
    </source>
</evidence>
<keyword evidence="4" id="KW-0238">DNA-binding</keyword>
<evidence type="ECO:0000313" key="9">
    <source>
        <dbReference type="EMBL" id="RAL53772.1"/>
    </source>
</evidence>
<dbReference type="EMBL" id="NQVE01000015">
    <property type="protein sequence ID" value="RAL53772.1"/>
    <property type="molecule type" value="Genomic_DNA"/>
</dbReference>
<feature type="region of interest" description="Disordered" evidence="7">
    <location>
        <begin position="295"/>
        <end position="322"/>
    </location>
</feature>
<feature type="domain" description="WRKY" evidence="8">
    <location>
        <begin position="334"/>
        <end position="399"/>
    </location>
</feature>
<proteinExistence type="predicted"/>
<dbReference type="SUPFAM" id="SSF118290">
    <property type="entry name" value="WRKY DNA-binding domain"/>
    <property type="match status" value="2"/>
</dbReference>
<dbReference type="PANTHER" id="PTHR31221:SF90">
    <property type="entry name" value="WRKY TRANSCRIPTION FACTOR 44"/>
    <property type="match status" value="1"/>
</dbReference>
<feature type="domain" description="WRKY" evidence="8">
    <location>
        <begin position="159"/>
        <end position="224"/>
    </location>
</feature>
<evidence type="ECO:0000256" key="6">
    <source>
        <dbReference type="ARBA" id="ARBA00023242"/>
    </source>
</evidence>
<keyword evidence="6" id="KW-0539">Nucleus</keyword>
<organism evidence="9 10">
    <name type="scientific">Cuscuta australis</name>
    <dbReference type="NCBI Taxonomy" id="267555"/>
    <lineage>
        <taxon>Eukaryota</taxon>
        <taxon>Viridiplantae</taxon>
        <taxon>Streptophyta</taxon>
        <taxon>Embryophyta</taxon>
        <taxon>Tracheophyta</taxon>
        <taxon>Spermatophyta</taxon>
        <taxon>Magnoliopsida</taxon>
        <taxon>eudicotyledons</taxon>
        <taxon>Gunneridae</taxon>
        <taxon>Pentapetalae</taxon>
        <taxon>asterids</taxon>
        <taxon>lamiids</taxon>
        <taxon>Solanales</taxon>
        <taxon>Convolvulaceae</taxon>
        <taxon>Cuscuteae</taxon>
        <taxon>Cuscuta</taxon>
        <taxon>Cuscuta subgen. Grammica</taxon>
        <taxon>Cuscuta sect. Cleistogrammica</taxon>
    </lineage>
</organism>
<keyword evidence="10" id="KW-1185">Reference proteome</keyword>
<dbReference type="GO" id="GO:0003700">
    <property type="term" value="F:DNA-binding transcription factor activity"/>
    <property type="evidence" value="ECO:0007669"/>
    <property type="project" value="InterPro"/>
</dbReference>
<reference evidence="9 10" key="1">
    <citation type="submission" date="2018-06" db="EMBL/GenBank/DDBJ databases">
        <title>The Genome of Cuscuta australis (Dodder) Provides Insight into the Evolution of Plant Parasitism.</title>
        <authorList>
            <person name="Liu H."/>
        </authorList>
    </citation>
    <scope>NUCLEOTIDE SEQUENCE [LARGE SCALE GENOMIC DNA]</scope>
    <source>
        <strain evidence="10">cv. Yunnan</strain>
        <tissue evidence="9">Vines</tissue>
    </source>
</reference>
<dbReference type="FunFam" id="2.20.25.80:FF:000006">
    <property type="entry name" value="WRKY transcription factor"/>
    <property type="match status" value="2"/>
</dbReference>
<evidence type="ECO:0000256" key="3">
    <source>
        <dbReference type="ARBA" id="ARBA00023015"/>
    </source>
</evidence>
<evidence type="ECO:0000256" key="7">
    <source>
        <dbReference type="SAM" id="MobiDB-lite"/>
    </source>
</evidence>
<evidence type="ECO:0000313" key="10">
    <source>
        <dbReference type="Proteomes" id="UP000249390"/>
    </source>
</evidence>
<comment type="subcellular location">
    <subcellularLocation>
        <location evidence="1">Nucleus</location>
    </subcellularLocation>
</comment>
<evidence type="ECO:0000256" key="2">
    <source>
        <dbReference type="ARBA" id="ARBA00022737"/>
    </source>
</evidence>
<accession>A0A328E788</accession>
<feature type="compositionally biased region" description="Basic and acidic residues" evidence="7">
    <location>
        <begin position="391"/>
        <end position="400"/>
    </location>
</feature>
<evidence type="ECO:0000256" key="1">
    <source>
        <dbReference type="ARBA" id="ARBA00004123"/>
    </source>
</evidence>
<keyword evidence="2" id="KW-0677">Repeat</keyword>
<dbReference type="GO" id="GO:0005634">
    <property type="term" value="C:nucleus"/>
    <property type="evidence" value="ECO:0007669"/>
    <property type="project" value="UniProtKB-SubCell"/>
</dbReference>
<keyword evidence="5" id="KW-0804">Transcription</keyword>
<dbReference type="Pfam" id="PF03106">
    <property type="entry name" value="WRKY"/>
    <property type="match status" value="2"/>
</dbReference>
<evidence type="ECO:0000256" key="5">
    <source>
        <dbReference type="ARBA" id="ARBA00023163"/>
    </source>
</evidence>
<keyword evidence="3" id="KW-0805">Transcription regulation</keyword>
<name>A0A328E788_9ASTE</name>
<dbReference type="AlphaFoldDB" id="A0A328E788"/>
<gene>
    <name evidence="9" type="ORF">DM860_004243</name>
</gene>
<evidence type="ECO:0000259" key="8">
    <source>
        <dbReference type="PROSITE" id="PS50811"/>
    </source>
</evidence>
<dbReference type="InterPro" id="IPR036576">
    <property type="entry name" value="WRKY_dom_sf"/>
</dbReference>
<dbReference type="InterPro" id="IPR003657">
    <property type="entry name" value="WRKY_dom"/>
</dbReference>
<dbReference type="PANTHER" id="PTHR31221">
    <property type="entry name" value="WRKY TRANSCRIPTION FACTOR PROTEIN 1-RELATED"/>
    <property type="match status" value="1"/>
</dbReference>
<protein>
    <recommendedName>
        <fullName evidence="8">WRKY domain-containing protein</fullName>
    </recommendedName>
</protein>
<comment type="caution">
    <text evidence="9">The sequence shown here is derived from an EMBL/GenBank/DDBJ whole genome shotgun (WGS) entry which is preliminary data.</text>
</comment>
<dbReference type="InterPro" id="IPR044810">
    <property type="entry name" value="WRKY_plant"/>
</dbReference>
<dbReference type="Gene3D" id="2.20.25.80">
    <property type="entry name" value="WRKY domain"/>
    <property type="match status" value="2"/>
</dbReference>
<sequence length="406" mass="45210">MEMEEVQKITVIKPVATRPSCFAYKPFPELLSGAMNGPSNRGCSRTPAIRPKTIRLKSAGIHNSIIGKAEPMGISVSSSGVNILKLDDIPTIIYKPTAKLPPATTVPHNFNMKSCAHNQQKEAGDESKRVKSYEHSRMTSSSQNNIEGDEWSLLHQSSSVDYLSNDGYNWRKYGQKQVKGSEYPRSYYKCTHPKCPVKKKVERLLVDDEIAEIVYNGEHIHPKPCLPSPRYNSLRDGVQPHSNDSVLWSEQITPLQNEDKLSSKLSSRTPPPLFGAFSTLGNSCGPSGRCGEGSQGLLEAVGDDDDDLKGKRRKSRREAKDGGILMQAGIGNMADSEATGDGYRWRKYGQKVVKGNTYPRSYYRCTNPKCSVRKYVERATDDPKSFITTYEGKHNHDAPTRRTPKP</sequence>
<dbReference type="PROSITE" id="PS50811">
    <property type="entry name" value="WRKY"/>
    <property type="match status" value="2"/>
</dbReference>
<dbReference type="GO" id="GO:0043565">
    <property type="term" value="F:sequence-specific DNA binding"/>
    <property type="evidence" value="ECO:0007669"/>
    <property type="project" value="InterPro"/>
</dbReference>
<dbReference type="SMART" id="SM00774">
    <property type="entry name" value="WRKY"/>
    <property type="match status" value="2"/>
</dbReference>
<dbReference type="Proteomes" id="UP000249390">
    <property type="component" value="Unassembled WGS sequence"/>
</dbReference>
<feature type="region of interest" description="Disordered" evidence="7">
    <location>
        <begin position="381"/>
        <end position="406"/>
    </location>
</feature>